<evidence type="ECO:0000313" key="3">
    <source>
        <dbReference type="Proteomes" id="UP001626593"/>
    </source>
</evidence>
<dbReference type="RefSeq" id="WP_407279511.1">
    <property type="nucleotide sequence ID" value="NZ_CP141259.1"/>
</dbReference>
<dbReference type="Pfam" id="PF09694">
    <property type="entry name" value="Gcw_chp"/>
    <property type="match status" value="1"/>
</dbReference>
<gene>
    <name evidence="2" type="ORF">U5817_01670</name>
</gene>
<organism evidence="2 3">
    <name type="scientific">Aromatoleum evansii</name>
    <name type="common">Azoarcus evansii</name>
    <dbReference type="NCBI Taxonomy" id="59406"/>
    <lineage>
        <taxon>Bacteria</taxon>
        <taxon>Pseudomonadati</taxon>
        <taxon>Pseudomonadota</taxon>
        <taxon>Betaproteobacteria</taxon>
        <taxon>Rhodocyclales</taxon>
        <taxon>Rhodocyclaceae</taxon>
        <taxon>Aromatoleum</taxon>
    </lineage>
</organism>
<keyword evidence="1" id="KW-0732">Signal</keyword>
<evidence type="ECO:0000256" key="1">
    <source>
        <dbReference type="SAM" id="SignalP"/>
    </source>
</evidence>
<dbReference type="InterPro" id="IPR010239">
    <property type="entry name" value="CHP02001"/>
</dbReference>
<evidence type="ECO:0000313" key="2">
    <source>
        <dbReference type="EMBL" id="WRL46782.1"/>
    </source>
</evidence>
<dbReference type="Proteomes" id="UP001626593">
    <property type="component" value="Chromosome"/>
</dbReference>
<name>A0ABZ1ALR0_AROEV</name>
<protein>
    <submittedName>
        <fullName evidence="2">TorF family putative porin</fullName>
    </submittedName>
</protein>
<keyword evidence="3" id="KW-1185">Reference proteome</keyword>
<feature type="signal peptide" evidence="1">
    <location>
        <begin position="1"/>
        <end position="23"/>
    </location>
</feature>
<feature type="chain" id="PRO_5045820295" evidence="1">
    <location>
        <begin position="24"/>
        <end position="249"/>
    </location>
</feature>
<dbReference type="NCBIfam" id="TIGR02001">
    <property type="entry name" value="gcw_chp"/>
    <property type="match status" value="1"/>
</dbReference>
<dbReference type="EMBL" id="CP141259">
    <property type="protein sequence ID" value="WRL46782.1"/>
    <property type="molecule type" value="Genomic_DNA"/>
</dbReference>
<accession>A0ABZ1ALR0</accession>
<proteinExistence type="predicted"/>
<sequence>MKTSYSKMLLAGAAVMLAQGAFAEDKPVVLGGTVGASVKFATDYVFRGESETVSGEIPAVQASLTWTHSTGVYLGYFGSTNKFEGSPDIYAVVGPYLGKYGSIGDSGFNYNVMAFSYQYPGANRYNYSELYMYLDRNFGPVNLKLEVTPTLDDWFGVDGWKGVNYAIHPKVALGDGWGVDGSFGYQELTGHGAEGWKHWNVGVTKSMWGLNFDLRYHDTDVDRSHKVYGSRDGRKIFKERVVFAVSKSF</sequence>
<reference evidence="2 3" key="1">
    <citation type="submission" date="2023-12" db="EMBL/GenBank/DDBJ databases">
        <title>A. evansii MAY27, complete genome.</title>
        <authorList>
            <person name="Wang Y."/>
        </authorList>
    </citation>
    <scope>NUCLEOTIDE SEQUENCE [LARGE SCALE GENOMIC DNA]</scope>
    <source>
        <strain evidence="2 3">MAY27</strain>
    </source>
</reference>